<sequence length="252" mass="28398">MGWEEAIPGYQRAQDKINEDLDRCDYFIGIMWDKWGSKPSNEPDGYTSGFEAEYYRSAQRIEAGLMKDMALFFKAIDAPSGMEPGPDIKKVLNFCQKCIDEKTIFFQDFSGVDSFKSAVRTKLMEIGWREFTDRVIAEGDNIEDDQPPMAQIDGEKSSANASGLLDDEAKRFLSAILDRLDDWDATEPSEVARLRLIAASISRSGNDETHLGTHDANLVFQHYRNADLSNQELTALLDCGVAGFERQNAPQW</sequence>
<name>A0A1G5RJF3_9RHOB</name>
<reference evidence="1 2" key="1">
    <citation type="submission" date="2016-10" db="EMBL/GenBank/DDBJ databases">
        <authorList>
            <person name="de Groot N.N."/>
        </authorList>
    </citation>
    <scope>NUCLEOTIDE SEQUENCE [LARGE SCALE GENOMIC DNA]</scope>
    <source>
        <strain evidence="1 2">U95</strain>
    </source>
</reference>
<dbReference type="OrthoDB" id="9784936at2"/>
<organism evidence="1 2">
    <name type="scientific">Epibacterium ulvae</name>
    <dbReference type="NCBI Taxonomy" id="1156985"/>
    <lineage>
        <taxon>Bacteria</taxon>
        <taxon>Pseudomonadati</taxon>
        <taxon>Pseudomonadota</taxon>
        <taxon>Alphaproteobacteria</taxon>
        <taxon>Rhodobacterales</taxon>
        <taxon>Roseobacteraceae</taxon>
        <taxon>Epibacterium</taxon>
    </lineage>
</organism>
<dbReference type="Proteomes" id="UP000198767">
    <property type="component" value="Unassembled WGS sequence"/>
</dbReference>
<dbReference type="AlphaFoldDB" id="A0A1G5RJF3"/>
<gene>
    <name evidence="1" type="ORF">SAMN04488118_1248</name>
</gene>
<evidence type="ECO:0008006" key="3">
    <source>
        <dbReference type="Google" id="ProtNLM"/>
    </source>
</evidence>
<evidence type="ECO:0000313" key="2">
    <source>
        <dbReference type="Proteomes" id="UP000198767"/>
    </source>
</evidence>
<proteinExistence type="predicted"/>
<evidence type="ECO:0000313" key="1">
    <source>
        <dbReference type="EMBL" id="SCZ74262.1"/>
    </source>
</evidence>
<keyword evidence="2" id="KW-1185">Reference proteome</keyword>
<dbReference type="EMBL" id="FMWG01000024">
    <property type="protein sequence ID" value="SCZ74262.1"/>
    <property type="molecule type" value="Genomic_DNA"/>
</dbReference>
<accession>A0A1G5RJF3</accession>
<protein>
    <recommendedName>
        <fullName evidence="3">DUF4062 domain-containing protein</fullName>
    </recommendedName>
</protein>
<dbReference type="RefSeq" id="WP_090221321.1">
    <property type="nucleotide sequence ID" value="NZ_FMWG01000024.1"/>
</dbReference>